<feature type="domain" description="MacB-like periplasmic core" evidence="9">
    <location>
        <begin position="18"/>
        <end position="249"/>
    </location>
</feature>
<gene>
    <name evidence="10" type="ORF">SAMN05216415_0689</name>
</gene>
<evidence type="ECO:0000256" key="3">
    <source>
        <dbReference type="ARBA" id="ARBA00022692"/>
    </source>
</evidence>
<protein>
    <submittedName>
        <fullName evidence="10">ABC transport system permease protein</fullName>
    </submittedName>
</protein>
<evidence type="ECO:0000256" key="6">
    <source>
        <dbReference type="ARBA" id="ARBA00038076"/>
    </source>
</evidence>
<feature type="transmembrane region" description="Helical" evidence="7">
    <location>
        <begin position="20"/>
        <end position="39"/>
    </location>
</feature>
<keyword evidence="3 7" id="KW-0812">Transmembrane</keyword>
<feature type="transmembrane region" description="Helical" evidence="7">
    <location>
        <begin position="370"/>
        <end position="392"/>
    </location>
</feature>
<dbReference type="EMBL" id="FNMW01000001">
    <property type="protein sequence ID" value="SDW42901.1"/>
    <property type="molecule type" value="Genomic_DNA"/>
</dbReference>
<accession>A0AAE8HK56</accession>
<dbReference type="GO" id="GO:0022857">
    <property type="term" value="F:transmembrane transporter activity"/>
    <property type="evidence" value="ECO:0007669"/>
    <property type="project" value="TreeGrafter"/>
</dbReference>
<feature type="transmembrane region" description="Helical" evidence="7">
    <location>
        <begin position="329"/>
        <end position="358"/>
    </location>
</feature>
<comment type="subcellular location">
    <subcellularLocation>
        <location evidence="1">Cell membrane</location>
        <topology evidence="1">Multi-pass membrane protein</topology>
    </subcellularLocation>
</comment>
<evidence type="ECO:0000256" key="1">
    <source>
        <dbReference type="ARBA" id="ARBA00004651"/>
    </source>
</evidence>
<evidence type="ECO:0000256" key="5">
    <source>
        <dbReference type="ARBA" id="ARBA00023136"/>
    </source>
</evidence>
<feature type="transmembrane region" description="Helical" evidence="7">
    <location>
        <begin position="278"/>
        <end position="308"/>
    </location>
</feature>
<evidence type="ECO:0000256" key="7">
    <source>
        <dbReference type="SAM" id="Phobius"/>
    </source>
</evidence>
<evidence type="ECO:0000313" key="11">
    <source>
        <dbReference type="Proteomes" id="UP000182107"/>
    </source>
</evidence>
<sequence length="409" mass="44378">MENWKFALSSIMGHKMRSFLTTLGVIIGVASVVVIMALGQGMTNQVTNMFASDSQDVQLYYTTKKTDDIDVFDDTDPREADKGPAIKEEWLQKITSELQDVENYYLTNSTTSTVEGNQKKSKNVNITGVNRTYFTVKKYKVLAGRSFETGDYTRFSRIVMLDTKLAVKLFGSNENALNQHVSIGSKNYLVVGVYKDPNAGSQQYGMQSGGNAVMTNTQLAAEFNVDEVQAAFVHVEDVKQTTKVGKEAARLLTQLSGVRTGRFTIFDMSQVISQVSSAYSMMTAVIGAIAGISLLVGGIGVMNIMLVSVTERTREIGLRKALGATRQKILTQFLIESMVLTILGGLIGLCLASGLTSLIGNSIPNVKPSISLNIALGSLIFSAIIGVIFGLLPANKASKLDPIEALRYE</sequence>
<dbReference type="InterPro" id="IPR025857">
    <property type="entry name" value="MacB_PCD"/>
</dbReference>
<dbReference type="AlphaFoldDB" id="A0AAE8HK56"/>
<evidence type="ECO:0000256" key="2">
    <source>
        <dbReference type="ARBA" id="ARBA00022475"/>
    </source>
</evidence>
<comment type="caution">
    <text evidence="10">The sequence shown here is derived from an EMBL/GenBank/DDBJ whole genome shotgun (WGS) entry which is preliminary data.</text>
</comment>
<feature type="domain" description="ABC3 transporter permease C-terminal" evidence="8">
    <location>
        <begin position="288"/>
        <end position="402"/>
    </location>
</feature>
<dbReference type="PANTHER" id="PTHR30572:SF4">
    <property type="entry name" value="ABC TRANSPORTER PERMEASE YTRF"/>
    <property type="match status" value="1"/>
</dbReference>
<dbReference type="Pfam" id="PF02687">
    <property type="entry name" value="FtsX"/>
    <property type="match status" value="1"/>
</dbReference>
<dbReference type="InterPro" id="IPR003838">
    <property type="entry name" value="ABC3_permease_C"/>
</dbReference>
<evidence type="ECO:0000259" key="9">
    <source>
        <dbReference type="Pfam" id="PF12704"/>
    </source>
</evidence>
<dbReference type="GO" id="GO:0005886">
    <property type="term" value="C:plasma membrane"/>
    <property type="evidence" value="ECO:0007669"/>
    <property type="project" value="UniProtKB-SubCell"/>
</dbReference>
<comment type="similarity">
    <text evidence="6">Belongs to the ABC-4 integral membrane protein family.</text>
</comment>
<dbReference type="InterPro" id="IPR050250">
    <property type="entry name" value="Macrolide_Exporter_MacB"/>
</dbReference>
<evidence type="ECO:0000256" key="4">
    <source>
        <dbReference type="ARBA" id="ARBA00022989"/>
    </source>
</evidence>
<dbReference type="PANTHER" id="PTHR30572">
    <property type="entry name" value="MEMBRANE COMPONENT OF TRANSPORTER-RELATED"/>
    <property type="match status" value="1"/>
</dbReference>
<reference evidence="10 11" key="1">
    <citation type="submission" date="2016-10" db="EMBL/GenBank/DDBJ databases">
        <authorList>
            <person name="Varghese N."/>
            <person name="Submissions S."/>
        </authorList>
    </citation>
    <scope>NUCLEOTIDE SEQUENCE [LARGE SCALE GENOMIC DNA]</scope>
    <source>
        <strain evidence="10 11">Sb17</strain>
    </source>
</reference>
<organism evidence="10 11">
    <name type="scientific">Streptococcus equinus</name>
    <name type="common">Streptococcus bovis</name>
    <dbReference type="NCBI Taxonomy" id="1335"/>
    <lineage>
        <taxon>Bacteria</taxon>
        <taxon>Bacillati</taxon>
        <taxon>Bacillota</taxon>
        <taxon>Bacilli</taxon>
        <taxon>Lactobacillales</taxon>
        <taxon>Streptococcaceae</taxon>
        <taxon>Streptococcus</taxon>
    </lineage>
</organism>
<evidence type="ECO:0000259" key="8">
    <source>
        <dbReference type="Pfam" id="PF02687"/>
    </source>
</evidence>
<evidence type="ECO:0000313" key="10">
    <source>
        <dbReference type="EMBL" id="SDW42901.1"/>
    </source>
</evidence>
<proteinExistence type="inferred from homology"/>
<dbReference type="Pfam" id="PF12704">
    <property type="entry name" value="MacB_PCD"/>
    <property type="match status" value="1"/>
</dbReference>
<keyword evidence="4 7" id="KW-1133">Transmembrane helix</keyword>
<keyword evidence="2" id="KW-1003">Cell membrane</keyword>
<dbReference type="Proteomes" id="UP000182107">
    <property type="component" value="Unassembled WGS sequence"/>
</dbReference>
<dbReference type="RefSeq" id="WP_074602219.1">
    <property type="nucleotide sequence ID" value="NZ_FNMW01000001.1"/>
</dbReference>
<keyword evidence="5 7" id="KW-0472">Membrane</keyword>
<name>A0AAE8HK56_STREI</name>